<dbReference type="PANTHER" id="PTHR33434:SF2">
    <property type="entry name" value="FATTY ACID-BINDING PROTEIN TM_1468"/>
    <property type="match status" value="1"/>
</dbReference>
<dbReference type="SUPFAM" id="SSF82549">
    <property type="entry name" value="DAK1/DegV-like"/>
    <property type="match status" value="1"/>
</dbReference>
<keyword evidence="1" id="KW-0446">Lipid-binding</keyword>
<accession>A0A264W209</accession>
<dbReference type="NCBIfam" id="TIGR00762">
    <property type="entry name" value="DegV"/>
    <property type="match status" value="1"/>
</dbReference>
<dbReference type="Gene3D" id="3.30.1180.10">
    <property type="match status" value="1"/>
</dbReference>
<evidence type="ECO:0000313" key="2">
    <source>
        <dbReference type="EMBL" id="OZS77636.1"/>
    </source>
</evidence>
<gene>
    <name evidence="2" type="ORF">CF394_10530</name>
</gene>
<proteinExistence type="predicted"/>
<evidence type="ECO:0000313" key="3">
    <source>
        <dbReference type="Proteomes" id="UP000217065"/>
    </source>
</evidence>
<protein>
    <submittedName>
        <fullName evidence="2">Fatty acid-binding protein DegV</fullName>
    </submittedName>
</protein>
<comment type="caution">
    <text evidence="2">The sequence shown here is derived from an EMBL/GenBank/DDBJ whole genome shotgun (WGS) entry which is preliminary data.</text>
</comment>
<keyword evidence="3" id="KW-1185">Reference proteome</keyword>
<sequence>MTKIAWVTDSSVYPSEKLKQHPDVHIVPLAIHFDNETYLDEVSITKTEVYDRLANDKEKAKTSQPPAGEFAKLYEELKESYDAIIAVHLSNELSGTIASSKSGAEIAEVDIHLVDSHSLSAGITDLIEFGLELQSQGQPPEEIAETLRNRVKDFENYILIGSLDQLYRGGRLSSAQFHLGNLLKIKPIIHIAPNGKLNEGEKVRSMKKAKQALLDKVAASYKKQPIRKIYLMHGNCEDEASDFASSLQEVAPDSEIIIGDISTVLAVHAGQGTLATLWYNN</sequence>
<dbReference type="GO" id="GO:0008289">
    <property type="term" value="F:lipid binding"/>
    <property type="evidence" value="ECO:0007669"/>
    <property type="project" value="UniProtKB-KW"/>
</dbReference>
<dbReference type="InterPro" id="IPR043168">
    <property type="entry name" value="DegV_C"/>
</dbReference>
<dbReference type="RefSeq" id="WP_094943526.1">
    <property type="nucleotide sequence ID" value="NZ_NOKQ01000220.1"/>
</dbReference>
<dbReference type="InterPro" id="IPR003797">
    <property type="entry name" value="DegV"/>
</dbReference>
<dbReference type="InterPro" id="IPR050270">
    <property type="entry name" value="DegV_domain_contain"/>
</dbReference>
<dbReference type="PROSITE" id="PS51482">
    <property type="entry name" value="DEGV"/>
    <property type="match status" value="1"/>
</dbReference>
<reference evidence="2 3" key="1">
    <citation type="submission" date="2017-07" db="EMBL/GenBank/DDBJ databases">
        <title>Tetzosporium hominis gen.nov. sp.nov.</title>
        <authorList>
            <person name="Tetz G."/>
            <person name="Tetz V."/>
        </authorList>
    </citation>
    <scope>NUCLEOTIDE SEQUENCE [LARGE SCALE GENOMIC DNA]</scope>
    <source>
        <strain evidence="2 3">VT-49</strain>
    </source>
</reference>
<organism evidence="2 3">
    <name type="scientific">Tetzosporium hominis</name>
    <dbReference type="NCBI Taxonomy" id="2020506"/>
    <lineage>
        <taxon>Bacteria</taxon>
        <taxon>Bacillati</taxon>
        <taxon>Bacillota</taxon>
        <taxon>Bacilli</taxon>
        <taxon>Bacillales</taxon>
        <taxon>Caryophanaceae</taxon>
        <taxon>Tetzosporium</taxon>
    </lineage>
</organism>
<dbReference type="Proteomes" id="UP000217065">
    <property type="component" value="Unassembled WGS sequence"/>
</dbReference>
<dbReference type="PANTHER" id="PTHR33434">
    <property type="entry name" value="DEGV DOMAIN-CONTAINING PROTEIN DR_1986-RELATED"/>
    <property type="match status" value="1"/>
</dbReference>
<name>A0A264W209_9BACL</name>
<dbReference type="OrthoDB" id="1638652at2"/>
<evidence type="ECO:0000256" key="1">
    <source>
        <dbReference type="ARBA" id="ARBA00023121"/>
    </source>
</evidence>
<dbReference type="Pfam" id="PF02645">
    <property type="entry name" value="DegV"/>
    <property type="match status" value="1"/>
</dbReference>
<dbReference type="EMBL" id="NOKQ01000220">
    <property type="protein sequence ID" value="OZS77636.1"/>
    <property type="molecule type" value="Genomic_DNA"/>
</dbReference>
<dbReference type="Gene3D" id="3.40.50.10170">
    <property type="match status" value="1"/>
</dbReference>
<dbReference type="AlphaFoldDB" id="A0A264W209"/>